<organism evidence="12 13">
    <name type="scientific">Kyrpidia spormannii</name>
    <dbReference type="NCBI Taxonomy" id="2055160"/>
    <lineage>
        <taxon>Bacteria</taxon>
        <taxon>Bacillati</taxon>
        <taxon>Bacillota</taxon>
        <taxon>Bacilli</taxon>
        <taxon>Bacillales</taxon>
        <taxon>Alicyclobacillaceae</taxon>
        <taxon>Kyrpidia</taxon>
    </lineage>
</organism>
<evidence type="ECO:0000256" key="8">
    <source>
        <dbReference type="ARBA" id="ARBA00023146"/>
    </source>
</evidence>
<dbReference type="PROSITE" id="PS50861">
    <property type="entry name" value="AA_TRNA_LIGASE_II_GLYAB"/>
    <property type="match status" value="1"/>
</dbReference>
<dbReference type="GO" id="GO:0006420">
    <property type="term" value="P:arginyl-tRNA aminoacylation"/>
    <property type="evidence" value="ECO:0007669"/>
    <property type="project" value="InterPro"/>
</dbReference>
<keyword evidence="7 10" id="KW-0648">Protein biosynthesis</keyword>
<dbReference type="EC" id="6.1.1.14" evidence="10"/>
<keyword evidence="5 10" id="KW-0547">Nucleotide-binding</keyword>
<dbReference type="SUPFAM" id="SSF109604">
    <property type="entry name" value="HD-domain/PDEase-like"/>
    <property type="match status" value="1"/>
</dbReference>
<evidence type="ECO:0000256" key="2">
    <source>
        <dbReference type="ARBA" id="ARBA00008226"/>
    </source>
</evidence>
<dbReference type="GO" id="GO:0004820">
    <property type="term" value="F:glycine-tRNA ligase activity"/>
    <property type="evidence" value="ECO:0007669"/>
    <property type="project" value="UniProtKB-UniRule"/>
</dbReference>
<evidence type="ECO:0000256" key="3">
    <source>
        <dbReference type="ARBA" id="ARBA00022490"/>
    </source>
</evidence>
<keyword evidence="13" id="KW-1185">Reference proteome</keyword>
<dbReference type="InterPro" id="IPR015944">
    <property type="entry name" value="Gly-tRNA-synth_bsu"/>
</dbReference>
<evidence type="ECO:0000256" key="5">
    <source>
        <dbReference type="ARBA" id="ARBA00022741"/>
    </source>
</evidence>
<dbReference type="PRINTS" id="PR01045">
    <property type="entry name" value="TRNASYNTHGB"/>
</dbReference>
<accession>A0A2K8N5T2</accession>
<dbReference type="AlphaFoldDB" id="A0A2K8N5T2"/>
<dbReference type="PANTHER" id="PTHR30075:SF2">
    <property type="entry name" value="GLYCINE--TRNA LIGASE, CHLOROPLASTIC_MITOCHONDRIAL 2"/>
    <property type="match status" value="1"/>
</dbReference>
<dbReference type="NCBIfam" id="TIGR00211">
    <property type="entry name" value="glyS"/>
    <property type="match status" value="1"/>
</dbReference>
<keyword evidence="3 10" id="KW-0963">Cytoplasm</keyword>
<comment type="similarity">
    <text evidence="2 10">Belongs to the class-II aminoacyl-tRNA synthetase family.</text>
</comment>
<gene>
    <name evidence="10" type="primary">glyS</name>
    <name evidence="12" type="ORF">CVV65_05315</name>
</gene>
<evidence type="ECO:0000256" key="4">
    <source>
        <dbReference type="ARBA" id="ARBA00022598"/>
    </source>
</evidence>
<dbReference type="GO" id="GO:0006426">
    <property type="term" value="P:glycyl-tRNA aminoacylation"/>
    <property type="evidence" value="ECO:0007669"/>
    <property type="project" value="UniProtKB-UniRule"/>
</dbReference>
<dbReference type="EMBL" id="CP024955">
    <property type="protein sequence ID" value="ATY84445.1"/>
    <property type="molecule type" value="Genomic_DNA"/>
</dbReference>
<dbReference type="PANTHER" id="PTHR30075">
    <property type="entry name" value="GLYCYL-TRNA SYNTHETASE"/>
    <property type="match status" value="1"/>
</dbReference>
<evidence type="ECO:0000256" key="10">
    <source>
        <dbReference type="HAMAP-Rule" id="MF_00255"/>
    </source>
</evidence>
<dbReference type="Pfam" id="PF05746">
    <property type="entry name" value="DALR_1"/>
    <property type="match status" value="1"/>
</dbReference>
<proteinExistence type="inferred from homology"/>
<evidence type="ECO:0000256" key="1">
    <source>
        <dbReference type="ARBA" id="ARBA00004496"/>
    </source>
</evidence>
<keyword evidence="4 10" id="KW-0436">Ligase</keyword>
<reference evidence="13" key="1">
    <citation type="submission" date="2017-11" db="EMBL/GenBank/DDBJ databases">
        <title>Complete Genome Sequence of Kyrpidia sp. Strain EA-1, a thermophilic, hydrogen-oxidizing Bacterium, isolated from the Azores.</title>
        <authorList>
            <person name="Reiner J.E."/>
            <person name="Lapp C.J."/>
            <person name="Bunk B."/>
            <person name="Gescher J."/>
        </authorList>
    </citation>
    <scope>NUCLEOTIDE SEQUENCE [LARGE SCALE GENOMIC DNA]</scope>
    <source>
        <strain evidence="13">EA-1</strain>
    </source>
</reference>
<dbReference type="KEGG" id="kyr:CVV65_05315"/>
<name>A0A2K8N5T2_9BACL</name>
<evidence type="ECO:0000256" key="7">
    <source>
        <dbReference type="ARBA" id="ARBA00022917"/>
    </source>
</evidence>
<evidence type="ECO:0000313" key="13">
    <source>
        <dbReference type="Proteomes" id="UP000231932"/>
    </source>
</evidence>
<dbReference type="InterPro" id="IPR008909">
    <property type="entry name" value="DALR_anticod-bd"/>
</dbReference>
<dbReference type="Proteomes" id="UP000231932">
    <property type="component" value="Chromosome"/>
</dbReference>
<dbReference type="GO" id="GO:0005524">
    <property type="term" value="F:ATP binding"/>
    <property type="evidence" value="ECO:0007669"/>
    <property type="project" value="UniProtKB-UniRule"/>
</dbReference>
<sequence length="695" mass="77274">MAAPFLLEIGVEELPARFVPEALEQLRVRMSEWLEAQRLAHGAVQVYGTPRRLTLYAADLAERQEDREFQVRGPSLKAAKGPDGRWTKAAEGFARSQGVAVDDLVERGTPQGVYVYALKREAGLRTPELLAGYIPELVLGLSFPKTMRWGTRDVRFARPIRWLVALYGEEVVPAEVAGVKTGRISRGHRTLHPGPVEIPGAEAYVDMLDAAFVMVDVARRKEVIVDQVRRAAEEIGGQAVIDEELLEEVVHLVEWPTAFAGAFDRDFLQVPPEVIMLTMKENQRYFPVVDGDGGLIPGFVGVRNGGDHRLDVVRAGNEKVLRARLADAKFFYDEDRKIAPIRAMERLRNVVFQEGAGTMYDKVERVRRVALALADRLGLGPREVETVEAAGRILKFDLATHMVYEFPELEGVMGRYYALEAGEGSEVAEAILEHHRPRFPGDDLPGSPAGTVLAVADKADTLCASFYAGIRPTGSEDPYGLRRNALGLLQILRYLEIPIALGEILDLAEDALRASGFQDGGTWRADLDSFVTTRLRTWLLEEGRRHDLVDAILGRADEPLAVLIGRVRFYESLADEGHSGLYETAGAAKRVHNLAKKGEGLAGEPDPGRFQDDAERALHEASRLARQELEAARAAGDEKRALDAMGHLNRAVHPFFDRVMVLVEDEEIRENRLRLLRDVADVYNLLLDWRQVVLS</sequence>
<dbReference type="InterPro" id="IPR006194">
    <property type="entry name" value="Gly-tRNA-synth_heterodimer"/>
</dbReference>
<evidence type="ECO:0000256" key="9">
    <source>
        <dbReference type="ARBA" id="ARBA00047937"/>
    </source>
</evidence>
<comment type="subcellular location">
    <subcellularLocation>
        <location evidence="1 10">Cytoplasm</location>
    </subcellularLocation>
</comment>
<dbReference type="GO" id="GO:0004814">
    <property type="term" value="F:arginine-tRNA ligase activity"/>
    <property type="evidence" value="ECO:0007669"/>
    <property type="project" value="InterPro"/>
</dbReference>
<comment type="catalytic activity">
    <reaction evidence="9 10">
        <text>tRNA(Gly) + glycine + ATP = glycyl-tRNA(Gly) + AMP + diphosphate</text>
        <dbReference type="Rhea" id="RHEA:16013"/>
        <dbReference type="Rhea" id="RHEA-COMP:9664"/>
        <dbReference type="Rhea" id="RHEA-COMP:9683"/>
        <dbReference type="ChEBI" id="CHEBI:30616"/>
        <dbReference type="ChEBI" id="CHEBI:33019"/>
        <dbReference type="ChEBI" id="CHEBI:57305"/>
        <dbReference type="ChEBI" id="CHEBI:78442"/>
        <dbReference type="ChEBI" id="CHEBI:78522"/>
        <dbReference type="ChEBI" id="CHEBI:456215"/>
        <dbReference type="EC" id="6.1.1.14"/>
    </reaction>
</comment>
<protein>
    <recommendedName>
        <fullName evidence="10">Glycine--tRNA ligase beta subunit</fullName>
        <ecNumber evidence="10">6.1.1.14</ecNumber>
    </recommendedName>
    <alternativeName>
        <fullName evidence="10">Glycyl-tRNA synthetase beta subunit</fullName>
        <shortName evidence="10">GlyRS</shortName>
    </alternativeName>
</protein>
<feature type="domain" description="DALR anticodon binding" evidence="11">
    <location>
        <begin position="587"/>
        <end position="684"/>
    </location>
</feature>
<keyword evidence="8 10" id="KW-0030">Aminoacyl-tRNA synthetase</keyword>
<dbReference type="GO" id="GO:0005829">
    <property type="term" value="C:cytosol"/>
    <property type="evidence" value="ECO:0007669"/>
    <property type="project" value="TreeGrafter"/>
</dbReference>
<dbReference type="HAMAP" id="MF_00255">
    <property type="entry name" value="Gly_tRNA_synth_beta"/>
    <property type="match status" value="1"/>
</dbReference>
<comment type="subunit">
    <text evidence="10">Tetramer of two alpha and two beta subunits.</text>
</comment>
<evidence type="ECO:0000313" key="12">
    <source>
        <dbReference type="EMBL" id="ATY84445.1"/>
    </source>
</evidence>
<evidence type="ECO:0000259" key="11">
    <source>
        <dbReference type="Pfam" id="PF05746"/>
    </source>
</evidence>
<dbReference type="OrthoDB" id="9775440at2"/>
<evidence type="ECO:0000256" key="6">
    <source>
        <dbReference type="ARBA" id="ARBA00022840"/>
    </source>
</evidence>
<dbReference type="RefSeq" id="WP_100667265.1">
    <property type="nucleotide sequence ID" value="NZ_CP024955.1"/>
</dbReference>
<dbReference type="Pfam" id="PF02092">
    <property type="entry name" value="tRNA_synt_2f"/>
    <property type="match status" value="1"/>
</dbReference>
<keyword evidence="6 10" id="KW-0067">ATP-binding</keyword>